<comment type="caution">
    <text evidence="10">The sequence shown here is derived from an EMBL/GenBank/DDBJ whole genome shotgun (WGS) entry which is preliminary data.</text>
</comment>
<reference evidence="10 11" key="1">
    <citation type="submission" date="2018-05" db="EMBL/GenBank/DDBJ databases">
        <title>Paenibacillus flagellatus sp. nov., isolated from selenium mineral soil.</title>
        <authorList>
            <person name="Dai X."/>
        </authorList>
    </citation>
    <scope>NUCLEOTIDE SEQUENCE [LARGE SCALE GENOMIC DNA]</scope>
    <source>
        <strain evidence="10 11">DXL2</strain>
    </source>
</reference>
<dbReference type="GO" id="GO:0004252">
    <property type="term" value="F:serine-type endopeptidase activity"/>
    <property type="evidence" value="ECO:0007669"/>
    <property type="project" value="UniProtKB-UniRule"/>
</dbReference>
<protein>
    <submittedName>
        <fullName evidence="10">Peptidase S8</fullName>
    </submittedName>
</protein>
<evidence type="ECO:0000256" key="1">
    <source>
        <dbReference type="ARBA" id="ARBA00011073"/>
    </source>
</evidence>
<keyword evidence="3 6" id="KW-0378">Hydrolase</keyword>
<feature type="domain" description="Peptidase S8/S53" evidence="9">
    <location>
        <begin position="148"/>
        <end position="417"/>
    </location>
</feature>
<feature type="active site" description="Charge relay system" evidence="5 6">
    <location>
        <position position="192"/>
    </location>
</feature>
<keyword evidence="4 6" id="KW-0720">Serine protease</keyword>
<dbReference type="RefSeq" id="WP_110838804.1">
    <property type="nucleotide sequence ID" value="NZ_QJVJ01000002.1"/>
</dbReference>
<dbReference type="InterPro" id="IPR000209">
    <property type="entry name" value="Peptidase_S8/S53_dom"/>
</dbReference>
<dbReference type="SUPFAM" id="SSF52743">
    <property type="entry name" value="Subtilisin-like"/>
    <property type="match status" value="1"/>
</dbReference>
<dbReference type="Gene3D" id="3.40.50.200">
    <property type="entry name" value="Peptidase S8/S53 domain"/>
    <property type="match status" value="1"/>
</dbReference>
<dbReference type="CDD" id="cd07487">
    <property type="entry name" value="Peptidases_S8_1"/>
    <property type="match status" value="1"/>
</dbReference>
<evidence type="ECO:0000259" key="9">
    <source>
        <dbReference type="Pfam" id="PF00082"/>
    </source>
</evidence>
<dbReference type="EMBL" id="QJVJ01000002">
    <property type="protein sequence ID" value="PYI56276.1"/>
    <property type="molecule type" value="Genomic_DNA"/>
</dbReference>
<evidence type="ECO:0000313" key="10">
    <source>
        <dbReference type="EMBL" id="PYI56276.1"/>
    </source>
</evidence>
<keyword evidence="11" id="KW-1185">Reference proteome</keyword>
<comment type="similarity">
    <text evidence="1 6 7">Belongs to the peptidase S8 family.</text>
</comment>
<dbReference type="PROSITE" id="PS00136">
    <property type="entry name" value="SUBTILASE_ASP"/>
    <property type="match status" value="1"/>
</dbReference>
<organism evidence="10 11">
    <name type="scientific">Paenibacillus flagellatus</name>
    <dbReference type="NCBI Taxonomy" id="2211139"/>
    <lineage>
        <taxon>Bacteria</taxon>
        <taxon>Bacillati</taxon>
        <taxon>Bacillota</taxon>
        <taxon>Bacilli</taxon>
        <taxon>Bacillales</taxon>
        <taxon>Paenibacillaceae</taxon>
        <taxon>Paenibacillus</taxon>
    </lineage>
</organism>
<evidence type="ECO:0000256" key="6">
    <source>
        <dbReference type="PROSITE-ProRule" id="PRU01240"/>
    </source>
</evidence>
<evidence type="ECO:0000256" key="5">
    <source>
        <dbReference type="PIRSR" id="PIRSR615500-1"/>
    </source>
</evidence>
<evidence type="ECO:0000256" key="3">
    <source>
        <dbReference type="ARBA" id="ARBA00022801"/>
    </source>
</evidence>
<accession>A0A2V5L0W4</accession>
<dbReference type="InterPro" id="IPR023828">
    <property type="entry name" value="Peptidase_S8_Ser-AS"/>
</dbReference>
<dbReference type="PROSITE" id="PS00138">
    <property type="entry name" value="SUBTILASE_SER"/>
    <property type="match status" value="1"/>
</dbReference>
<dbReference type="PROSITE" id="PS00137">
    <property type="entry name" value="SUBTILASE_HIS"/>
    <property type="match status" value="1"/>
</dbReference>
<dbReference type="InterPro" id="IPR022398">
    <property type="entry name" value="Peptidase_S8_His-AS"/>
</dbReference>
<proteinExistence type="inferred from homology"/>
<dbReference type="AlphaFoldDB" id="A0A2V5L0W4"/>
<dbReference type="InterPro" id="IPR015500">
    <property type="entry name" value="Peptidase_S8_subtilisin-rel"/>
</dbReference>
<dbReference type="Pfam" id="PF00082">
    <property type="entry name" value="Peptidase_S8"/>
    <property type="match status" value="1"/>
</dbReference>
<dbReference type="OrthoDB" id="9798386at2"/>
<dbReference type="InterPro" id="IPR050131">
    <property type="entry name" value="Peptidase_S8_subtilisin-like"/>
</dbReference>
<dbReference type="InterPro" id="IPR036852">
    <property type="entry name" value="Peptidase_S8/S53_dom_sf"/>
</dbReference>
<evidence type="ECO:0000313" key="11">
    <source>
        <dbReference type="Proteomes" id="UP000247476"/>
    </source>
</evidence>
<feature type="active site" description="Charge relay system" evidence="5 6">
    <location>
        <position position="384"/>
    </location>
</feature>
<feature type="region of interest" description="Disordered" evidence="8">
    <location>
        <begin position="320"/>
        <end position="341"/>
    </location>
</feature>
<name>A0A2V5L0W4_9BACL</name>
<evidence type="ECO:0000256" key="7">
    <source>
        <dbReference type="RuleBase" id="RU003355"/>
    </source>
</evidence>
<dbReference type="PRINTS" id="PR00723">
    <property type="entry name" value="SUBTILISIN"/>
</dbReference>
<dbReference type="PANTHER" id="PTHR43806:SF65">
    <property type="entry name" value="SERINE PROTEASE APRX"/>
    <property type="match status" value="1"/>
</dbReference>
<sequence length="440" mass="47356">MLKAAFKDWIGDGAVMMDRLLRDELQSLYRPRRWAPRWLNGWLHNRAEKRKRIPVIVEFHDHEDSYRDGMQQLKTHMNGHKRCRLKHEYAGIRSCAAELTAEAMKSLIAPDCQSRIKKLHFDRPVRALLDSARAAIRADDLTRFGLTGSGIRIAVLDTGVYPHPDLTQPTNRIAAFRDFVRGRTVPYDDNGHGTHCAGDAAGSGRLSDGAYRGTAPGADIVGVKVLDRNGSGALSTIIAGVEWCVANKAALNIRVMSLSLGSPAYGPAQDDPLVRAVENAWRAGIVVCAAAGNEGPDRGTISSPGTSPLVITVGAMNDHNTAERTGDSVAPFSSRGPTPDGIVKPDLLVPGVNIVSLRSPGSSIDRAEPGARVGSAYFSLSGTSMATPICAGIAALLLQRNPALTPDEVKRELLEGAENWGLSPYVQGEGYLDARKALDM</sequence>
<feature type="active site" description="Charge relay system" evidence="5 6">
    <location>
        <position position="157"/>
    </location>
</feature>
<dbReference type="GO" id="GO:0006508">
    <property type="term" value="P:proteolysis"/>
    <property type="evidence" value="ECO:0007669"/>
    <property type="project" value="UniProtKB-KW"/>
</dbReference>
<dbReference type="Proteomes" id="UP000247476">
    <property type="component" value="Unassembled WGS sequence"/>
</dbReference>
<evidence type="ECO:0000256" key="4">
    <source>
        <dbReference type="ARBA" id="ARBA00022825"/>
    </source>
</evidence>
<dbReference type="PANTHER" id="PTHR43806">
    <property type="entry name" value="PEPTIDASE S8"/>
    <property type="match status" value="1"/>
</dbReference>
<keyword evidence="2 6" id="KW-0645">Protease</keyword>
<dbReference type="InterPro" id="IPR023827">
    <property type="entry name" value="Peptidase_S8_Asp-AS"/>
</dbReference>
<dbReference type="PROSITE" id="PS51892">
    <property type="entry name" value="SUBTILASE"/>
    <property type="match status" value="1"/>
</dbReference>
<evidence type="ECO:0000256" key="8">
    <source>
        <dbReference type="SAM" id="MobiDB-lite"/>
    </source>
</evidence>
<gene>
    <name evidence="10" type="ORF">DLM86_04640</name>
</gene>
<evidence type="ECO:0000256" key="2">
    <source>
        <dbReference type="ARBA" id="ARBA00022670"/>
    </source>
</evidence>